<sequence length="80" mass="9485">MWSRKKRTAALLMDMLEDRLDTDAIVSQIRRNHSRSRSWRTEAERKTSESEQNTAQMCDLFYIFQGAKTWMGKILTGPRF</sequence>
<feature type="compositionally biased region" description="Basic and acidic residues" evidence="1">
    <location>
        <begin position="39"/>
        <end position="49"/>
    </location>
</feature>
<accession>A0A016T7I6</accession>
<gene>
    <name evidence="2" type="primary">Acey_s0129.g1508</name>
    <name evidence="2" type="ORF">Y032_0129g1508</name>
</gene>
<dbReference type="Proteomes" id="UP000024635">
    <property type="component" value="Unassembled WGS sequence"/>
</dbReference>
<evidence type="ECO:0000313" key="3">
    <source>
        <dbReference type="Proteomes" id="UP000024635"/>
    </source>
</evidence>
<evidence type="ECO:0000256" key="1">
    <source>
        <dbReference type="SAM" id="MobiDB-lite"/>
    </source>
</evidence>
<name>A0A016T7I6_9BILA</name>
<dbReference type="AlphaFoldDB" id="A0A016T7I6"/>
<protein>
    <submittedName>
        <fullName evidence="2">Uncharacterized protein</fullName>
    </submittedName>
</protein>
<organism evidence="2 3">
    <name type="scientific">Ancylostoma ceylanicum</name>
    <dbReference type="NCBI Taxonomy" id="53326"/>
    <lineage>
        <taxon>Eukaryota</taxon>
        <taxon>Metazoa</taxon>
        <taxon>Ecdysozoa</taxon>
        <taxon>Nematoda</taxon>
        <taxon>Chromadorea</taxon>
        <taxon>Rhabditida</taxon>
        <taxon>Rhabditina</taxon>
        <taxon>Rhabditomorpha</taxon>
        <taxon>Strongyloidea</taxon>
        <taxon>Ancylostomatidae</taxon>
        <taxon>Ancylostomatinae</taxon>
        <taxon>Ancylostoma</taxon>
    </lineage>
</organism>
<evidence type="ECO:0000313" key="2">
    <source>
        <dbReference type="EMBL" id="EYB98700.1"/>
    </source>
</evidence>
<dbReference type="EMBL" id="JARK01001465">
    <property type="protein sequence ID" value="EYB98700.1"/>
    <property type="molecule type" value="Genomic_DNA"/>
</dbReference>
<comment type="caution">
    <text evidence="2">The sequence shown here is derived from an EMBL/GenBank/DDBJ whole genome shotgun (WGS) entry which is preliminary data.</text>
</comment>
<reference evidence="3" key="1">
    <citation type="journal article" date="2015" name="Nat. Genet.">
        <title>The genome and transcriptome of the zoonotic hookworm Ancylostoma ceylanicum identify infection-specific gene families.</title>
        <authorList>
            <person name="Schwarz E.M."/>
            <person name="Hu Y."/>
            <person name="Antoshechkin I."/>
            <person name="Miller M.M."/>
            <person name="Sternberg P.W."/>
            <person name="Aroian R.V."/>
        </authorList>
    </citation>
    <scope>NUCLEOTIDE SEQUENCE</scope>
    <source>
        <strain evidence="3">HY135</strain>
    </source>
</reference>
<proteinExistence type="predicted"/>
<feature type="region of interest" description="Disordered" evidence="1">
    <location>
        <begin position="30"/>
        <end position="51"/>
    </location>
</feature>
<keyword evidence="3" id="KW-1185">Reference proteome</keyword>